<feature type="compositionally biased region" description="Basic residues" evidence="1">
    <location>
        <begin position="162"/>
        <end position="171"/>
    </location>
</feature>
<feature type="region of interest" description="Disordered" evidence="1">
    <location>
        <begin position="728"/>
        <end position="752"/>
    </location>
</feature>
<dbReference type="AlphaFoldDB" id="A0A6U3ZNC4"/>
<feature type="compositionally biased region" description="Polar residues" evidence="1">
    <location>
        <begin position="317"/>
        <end position="339"/>
    </location>
</feature>
<name>A0A6U3ZNC4_9STRA</name>
<feature type="compositionally biased region" description="Low complexity" evidence="1">
    <location>
        <begin position="41"/>
        <end position="55"/>
    </location>
</feature>
<feature type="compositionally biased region" description="Basic residues" evidence="1">
    <location>
        <begin position="875"/>
        <end position="889"/>
    </location>
</feature>
<feature type="region of interest" description="Disordered" evidence="1">
    <location>
        <begin position="92"/>
        <end position="351"/>
    </location>
</feature>
<accession>A0A6U3ZNC4</accession>
<feature type="compositionally biased region" description="Low complexity" evidence="1">
    <location>
        <begin position="518"/>
        <end position="531"/>
    </location>
</feature>
<feature type="compositionally biased region" description="Basic and acidic residues" evidence="1">
    <location>
        <begin position="92"/>
        <end position="111"/>
    </location>
</feature>
<gene>
    <name evidence="2" type="ORF">DBRI1063_LOCUS16946</name>
</gene>
<feature type="compositionally biased region" description="Low complexity" evidence="1">
    <location>
        <begin position="897"/>
        <end position="906"/>
    </location>
</feature>
<evidence type="ECO:0000256" key="1">
    <source>
        <dbReference type="SAM" id="MobiDB-lite"/>
    </source>
</evidence>
<feature type="compositionally biased region" description="Basic residues" evidence="1">
    <location>
        <begin position="466"/>
        <end position="475"/>
    </location>
</feature>
<feature type="compositionally biased region" description="Low complexity" evidence="1">
    <location>
        <begin position="129"/>
        <end position="139"/>
    </location>
</feature>
<feature type="region of interest" description="Disordered" evidence="1">
    <location>
        <begin position="512"/>
        <end position="583"/>
    </location>
</feature>
<protein>
    <submittedName>
        <fullName evidence="2">Uncharacterized protein</fullName>
    </submittedName>
</protein>
<feature type="region of interest" description="Disordered" evidence="1">
    <location>
        <begin position="439"/>
        <end position="477"/>
    </location>
</feature>
<dbReference type="EMBL" id="HBGN01026351">
    <property type="protein sequence ID" value="CAD9341751.1"/>
    <property type="molecule type" value="Transcribed_RNA"/>
</dbReference>
<feature type="compositionally biased region" description="Acidic residues" evidence="1">
    <location>
        <begin position="826"/>
        <end position="843"/>
    </location>
</feature>
<sequence length="1058" mass="116546">MSTTVMTSPSSSPALSPQGLFINDSIAVMEAGPTYSLTKASSSLLSSSPSPSSPSDTLQSNSYASVMEAGHHFSTAAPEEERGIFMASCVKESKVTQSEKQKDKVEQKGYGDRSLNIRNQDEENANPQYTSSSTTTTYTKNKTPEKQKHLKNQKEKSPRLFSRLRLRRSGSNKKLSAYKSQRSEEAISSTTAKPGTNALSPSLPKLRMRPSSLLSSSKKEDKRHLLSNQEEEEDEPFDHHFPLLSSSSCSSSSSLSSLLNKDNENVNSKNSSSKSSSSIHLPSKRSFYLKSSPTQSSPKEKCHRGSSPQRECALPQKRTTASDSSEINLMDSPTKTLAPSNKEDTFQSAPLTPTLPYSSHNEALQQQHLYLQTPPSRSPVPIVVSSKKLGNDIRVQHQKKSSSRRRVVGSMDDGVECINGSVNEGSGADVQVRMMEMDLSTNASSPSPSKSVLFDMMDDDDNDHRQHQKKNKKKNKDIDTEVEILGIDKKENIDSNGCEDVKDSCVSLFSNNGKNDSHSPASSLSSRSNNYYDDDSDDDDDEDEDDDDGSDYTDDDDDDDCSSGSSTVIHLPPMPRPPPSATRDEQAKFYWELCYGTKSPSGVPAGIDGTKGTWSAARQPPIKSCLSSKKRARSCVQPSSSTSSSLGNHLYSRSTPTLCDRFQFNDVADTENNCKTGEKGVQFYHPSPMVNDGNNSLFSSSADEMMNLIYTDGEVCNEAKTGIIASTPKAFNGQPAKKEQETITPNMEDDDSVGREKLNVKFGSPSVAEFEEDRPTVELTPLPSEFARQRFPVEEVEEPEQNVEMHQETVRNAALLAEWESDFDSFLEDDDEGSDNDGSDDEGMNQGGFNFAIGEDADFDVDRDSMDLGSPNVSRKNKRRKKRASSRRMSRGDRRSSSFFSKGGKSLLEESDPDDDSCVGGGEHSSHQRHRHTLPSSSESSPRRLSNQTMHMSPSLGSSSANTDSSSLQYNISGREESNDLLINLQSSGGAISTSFPLSDYGDKCMPYRKEKDPSEEELKPSHLDVYFEQHCKSYDKRTVRASEDGYFLQSDGTWEEV</sequence>
<reference evidence="2" key="1">
    <citation type="submission" date="2021-01" db="EMBL/GenBank/DDBJ databases">
        <authorList>
            <person name="Corre E."/>
            <person name="Pelletier E."/>
            <person name="Niang G."/>
            <person name="Scheremetjew M."/>
            <person name="Finn R."/>
            <person name="Kale V."/>
            <person name="Holt S."/>
            <person name="Cochrane G."/>
            <person name="Meng A."/>
            <person name="Brown T."/>
            <person name="Cohen L."/>
        </authorList>
    </citation>
    <scope>NUCLEOTIDE SEQUENCE</scope>
    <source>
        <strain evidence="2">Pop2</strain>
    </source>
</reference>
<feature type="compositionally biased region" description="Low complexity" evidence="1">
    <location>
        <begin position="242"/>
        <end position="286"/>
    </location>
</feature>
<proteinExistence type="predicted"/>
<feature type="compositionally biased region" description="Polar residues" evidence="1">
    <location>
        <begin position="947"/>
        <end position="967"/>
    </location>
</feature>
<evidence type="ECO:0000313" key="2">
    <source>
        <dbReference type="EMBL" id="CAD9341751.1"/>
    </source>
</evidence>
<feature type="compositionally biased region" description="Low complexity" evidence="1">
    <location>
        <begin position="199"/>
        <end position="216"/>
    </location>
</feature>
<feature type="compositionally biased region" description="Basic and acidic residues" evidence="1">
    <location>
        <begin position="142"/>
        <end position="158"/>
    </location>
</feature>
<feature type="region of interest" description="Disordered" evidence="1">
    <location>
        <begin position="826"/>
        <end position="967"/>
    </location>
</feature>
<feature type="compositionally biased region" description="Low complexity" evidence="1">
    <location>
        <begin position="934"/>
        <end position="946"/>
    </location>
</feature>
<feature type="compositionally biased region" description="Acidic residues" evidence="1">
    <location>
        <begin position="532"/>
        <end position="561"/>
    </location>
</feature>
<feature type="region of interest" description="Disordered" evidence="1">
    <location>
        <begin position="38"/>
        <end position="62"/>
    </location>
</feature>
<feature type="compositionally biased region" description="Polar residues" evidence="1">
    <location>
        <begin position="186"/>
        <end position="198"/>
    </location>
</feature>
<organism evidence="2">
    <name type="scientific">Ditylum brightwellii</name>
    <dbReference type="NCBI Taxonomy" id="49249"/>
    <lineage>
        <taxon>Eukaryota</taxon>
        <taxon>Sar</taxon>
        <taxon>Stramenopiles</taxon>
        <taxon>Ochrophyta</taxon>
        <taxon>Bacillariophyta</taxon>
        <taxon>Mediophyceae</taxon>
        <taxon>Lithodesmiophycidae</taxon>
        <taxon>Lithodesmiales</taxon>
        <taxon>Lithodesmiaceae</taxon>
        <taxon>Ditylum</taxon>
    </lineage>
</organism>